<accession>A0ACC6M354</accession>
<dbReference type="Proteomes" id="UP001277972">
    <property type="component" value="Unassembled WGS sequence"/>
</dbReference>
<organism evidence="1 2">
    <name type="scientific">Gracilibacillus pellucidus</name>
    <dbReference type="NCBI Taxonomy" id="3095368"/>
    <lineage>
        <taxon>Bacteria</taxon>
        <taxon>Bacillati</taxon>
        <taxon>Bacillota</taxon>
        <taxon>Bacilli</taxon>
        <taxon>Bacillales</taxon>
        <taxon>Bacillaceae</taxon>
        <taxon>Gracilibacillus</taxon>
    </lineage>
</organism>
<evidence type="ECO:0000313" key="1">
    <source>
        <dbReference type="EMBL" id="MDX8045389.1"/>
    </source>
</evidence>
<gene>
    <name evidence="1" type="ORF">SH601_05245</name>
</gene>
<name>A0ACC6M354_9BACI</name>
<reference evidence="1" key="1">
    <citation type="submission" date="2023-11" db="EMBL/GenBank/DDBJ databases">
        <title>Gracilibacillus pellucida a moderately halophilic bacterium isolated from saline soil in Xinjiang province.</title>
        <authorList>
            <person name="Zhang Z."/>
            <person name="Tan F."/>
            <person name="Wang Y."/>
            <person name="Xia M."/>
        </authorList>
    </citation>
    <scope>NUCLEOTIDE SEQUENCE</scope>
    <source>
        <strain evidence="1">S3-1-1</strain>
    </source>
</reference>
<sequence length="185" mass="20709">MTLVCCTLTDEFSVISGDTHVSNENGTSRTDRKIFKYDDMLIGGAGSGGIITVIPQLLGNYQKETAERHMQAVANIFKSSGEKVIESKYSQLLYVSKDKFGPFLGVVDTRGDHQILRKGHKQPFIIWKGIGEPDVELLKSCCSPKLMKNLNIDTAKKIHEDYITKVSRQTISVNDKVIHEELSYK</sequence>
<protein>
    <submittedName>
        <fullName evidence="1">Uncharacterized protein</fullName>
    </submittedName>
</protein>
<evidence type="ECO:0000313" key="2">
    <source>
        <dbReference type="Proteomes" id="UP001277972"/>
    </source>
</evidence>
<comment type="caution">
    <text evidence="1">The sequence shown here is derived from an EMBL/GenBank/DDBJ whole genome shotgun (WGS) entry which is preliminary data.</text>
</comment>
<proteinExistence type="predicted"/>
<keyword evidence="2" id="KW-1185">Reference proteome</keyword>
<dbReference type="EMBL" id="JAWZSR010000002">
    <property type="protein sequence ID" value="MDX8045389.1"/>
    <property type="molecule type" value="Genomic_DNA"/>
</dbReference>